<reference evidence="2" key="1">
    <citation type="journal article" date="2015" name="Nature">
        <title>Complex archaea that bridge the gap between prokaryotes and eukaryotes.</title>
        <authorList>
            <person name="Spang A."/>
            <person name="Saw J.H."/>
            <person name="Jorgensen S.L."/>
            <person name="Zaremba-Niedzwiedzka K."/>
            <person name="Martijn J."/>
            <person name="Lind A.E."/>
            <person name="van Eijk R."/>
            <person name="Schleper C."/>
            <person name="Guy L."/>
            <person name="Ettema T.J."/>
        </authorList>
    </citation>
    <scope>NUCLEOTIDE SEQUENCE</scope>
</reference>
<proteinExistence type="predicted"/>
<organism evidence="2">
    <name type="scientific">marine sediment metagenome</name>
    <dbReference type="NCBI Taxonomy" id="412755"/>
    <lineage>
        <taxon>unclassified sequences</taxon>
        <taxon>metagenomes</taxon>
        <taxon>ecological metagenomes</taxon>
    </lineage>
</organism>
<dbReference type="PANTHER" id="PTHR47237">
    <property type="entry name" value="SLL0310 PROTEIN"/>
    <property type="match status" value="1"/>
</dbReference>
<dbReference type="InterPro" id="IPR000182">
    <property type="entry name" value="GNAT_dom"/>
</dbReference>
<dbReference type="AlphaFoldDB" id="A0A0F8YH54"/>
<dbReference type="CDD" id="cd04301">
    <property type="entry name" value="NAT_SF"/>
    <property type="match status" value="1"/>
</dbReference>
<name>A0A0F8YH54_9ZZZZ</name>
<gene>
    <name evidence="2" type="ORF">LCGC14_2820030</name>
</gene>
<feature type="domain" description="N-acetyltransferase" evidence="1">
    <location>
        <begin position="1"/>
        <end position="86"/>
    </location>
</feature>
<dbReference type="GO" id="GO:0016747">
    <property type="term" value="F:acyltransferase activity, transferring groups other than amino-acyl groups"/>
    <property type="evidence" value="ECO:0007669"/>
    <property type="project" value="InterPro"/>
</dbReference>
<dbReference type="Pfam" id="PF18014">
    <property type="entry name" value="Acetyltransf_18"/>
    <property type="match status" value="1"/>
</dbReference>
<sequence length="235" mass="26398">CFLFMRDHIAWLAMLIVKEEYKRRGIGRALMEKSLEYCKERGITLIKLDGTQEAYPLYRGFGFLDDCEVGMFKGKIGSLNYARSYAPGLRLKQVDSKDLEGIGSIDTEAFGVSRAAMIERLLLDYPGSGFISGEKEISGYVLFRPGHHSYQIGPFVASSPREANALLAAVIERIGMENRKADICIFSLLNCPAAAQLFERKGFTCVRRLIRMYKGENMLHGRDKMLYALSGPEKG</sequence>
<dbReference type="Gene3D" id="3.40.630.90">
    <property type="match status" value="1"/>
</dbReference>
<dbReference type="Pfam" id="PF00583">
    <property type="entry name" value="Acetyltransf_1"/>
    <property type="match status" value="1"/>
</dbReference>
<dbReference type="PANTHER" id="PTHR47237:SF2">
    <property type="entry name" value="BLL4206 PROTEIN"/>
    <property type="match status" value="1"/>
</dbReference>
<dbReference type="InterPro" id="IPR041496">
    <property type="entry name" value="YitH/HolE_GNAT"/>
</dbReference>
<dbReference type="Gene3D" id="3.40.630.30">
    <property type="match status" value="1"/>
</dbReference>
<dbReference type="PROSITE" id="PS51186">
    <property type="entry name" value="GNAT"/>
    <property type="match status" value="1"/>
</dbReference>
<dbReference type="SUPFAM" id="SSF55729">
    <property type="entry name" value="Acyl-CoA N-acyltransferases (Nat)"/>
    <property type="match status" value="1"/>
</dbReference>
<accession>A0A0F8YH54</accession>
<feature type="non-terminal residue" evidence="2">
    <location>
        <position position="1"/>
    </location>
</feature>
<evidence type="ECO:0000259" key="1">
    <source>
        <dbReference type="PROSITE" id="PS51186"/>
    </source>
</evidence>
<dbReference type="InterPro" id="IPR016181">
    <property type="entry name" value="Acyl_CoA_acyltransferase"/>
</dbReference>
<evidence type="ECO:0000313" key="2">
    <source>
        <dbReference type="EMBL" id="KKK80783.1"/>
    </source>
</evidence>
<protein>
    <recommendedName>
        <fullName evidence="1">N-acetyltransferase domain-containing protein</fullName>
    </recommendedName>
</protein>
<dbReference type="EMBL" id="LAZR01053421">
    <property type="protein sequence ID" value="KKK80783.1"/>
    <property type="molecule type" value="Genomic_DNA"/>
</dbReference>
<comment type="caution">
    <text evidence="2">The sequence shown here is derived from an EMBL/GenBank/DDBJ whole genome shotgun (WGS) entry which is preliminary data.</text>
</comment>
<dbReference type="InterPro" id="IPR052729">
    <property type="entry name" value="Acyl/Acetyltrans_Enzymes"/>
</dbReference>